<evidence type="ECO:0000313" key="2">
    <source>
        <dbReference type="Proteomes" id="UP001348817"/>
    </source>
</evidence>
<dbReference type="RefSeq" id="WP_338392337.1">
    <property type="nucleotide sequence ID" value="NZ_AP025314.1"/>
</dbReference>
<keyword evidence="2" id="KW-1185">Reference proteome</keyword>
<reference evidence="1 2" key="1">
    <citation type="submission" date="2021-12" db="EMBL/GenBank/DDBJ databases">
        <title>Genome sequencing of bacteria with rrn-lacking chromosome and rrn-plasmid.</title>
        <authorList>
            <person name="Anda M."/>
            <person name="Iwasaki W."/>
        </authorList>
    </citation>
    <scope>NUCLEOTIDE SEQUENCE [LARGE SCALE GENOMIC DNA]</scope>
    <source>
        <strain evidence="1 2">DSM 100852</strain>
    </source>
</reference>
<evidence type="ECO:0000313" key="1">
    <source>
        <dbReference type="EMBL" id="BDD10803.1"/>
    </source>
</evidence>
<sequence length="190" mass="21731">MAFSLPNPFRRQPEFISYYHLINRKQHLRHQLLSETRMIVFRIMTSGRNVRKDTVTSFAGIAINNGVLCLNDSLEINTENHTNESFAQQIIEYLKDAVLLLDDADFQVHMLNKTLSKHCGTKLRNLIIRPETWLEKAIKKETARSGGKRPETNRLNLMEATFQDGLALLKSLGKTAGFDDTRVGALLPHR</sequence>
<accession>A0AAU9CRS2</accession>
<dbReference type="Proteomes" id="UP001348817">
    <property type="component" value="Chromosome"/>
</dbReference>
<evidence type="ECO:0008006" key="3">
    <source>
        <dbReference type="Google" id="ProtNLM"/>
    </source>
</evidence>
<organism evidence="1 2">
    <name type="scientific">Fulvitalea axinellae</name>
    <dbReference type="NCBI Taxonomy" id="1182444"/>
    <lineage>
        <taxon>Bacteria</taxon>
        <taxon>Pseudomonadati</taxon>
        <taxon>Bacteroidota</taxon>
        <taxon>Cytophagia</taxon>
        <taxon>Cytophagales</taxon>
        <taxon>Persicobacteraceae</taxon>
        <taxon>Fulvitalea</taxon>
    </lineage>
</organism>
<name>A0AAU9CRS2_9BACT</name>
<proteinExistence type="predicted"/>
<dbReference type="AlphaFoldDB" id="A0AAU9CRS2"/>
<dbReference type="KEGG" id="fax:FUAX_32350"/>
<protein>
    <recommendedName>
        <fullName evidence="3">PAS domain-containing protein</fullName>
    </recommendedName>
</protein>
<gene>
    <name evidence="1" type="ORF">FUAX_32350</name>
</gene>
<dbReference type="EMBL" id="AP025314">
    <property type="protein sequence ID" value="BDD10803.1"/>
    <property type="molecule type" value="Genomic_DNA"/>
</dbReference>